<dbReference type="InterPro" id="IPR000923">
    <property type="entry name" value="BlueCu_1"/>
</dbReference>
<evidence type="ECO:0000256" key="1">
    <source>
        <dbReference type="ARBA" id="ARBA00022617"/>
    </source>
</evidence>
<name>A0A7C2JYE3_9PLAN</name>
<dbReference type="Gene3D" id="2.120.10.30">
    <property type="entry name" value="TolB, C-terminal domain"/>
    <property type="match status" value="1"/>
</dbReference>
<dbReference type="InterPro" id="IPR013427">
    <property type="entry name" value="Haem-bd_dom_put"/>
</dbReference>
<keyword evidence="3" id="KW-0106">Calcium</keyword>
<dbReference type="NCBIfam" id="TIGR02604">
    <property type="entry name" value="Piru_Ver_Nterm"/>
    <property type="match status" value="1"/>
</dbReference>
<evidence type="ECO:0000256" key="8">
    <source>
        <dbReference type="SAM" id="MobiDB-lite"/>
    </source>
</evidence>
<dbReference type="InterPro" id="IPR013830">
    <property type="entry name" value="SGNH_hydro"/>
</dbReference>
<evidence type="ECO:0000256" key="9">
    <source>
        <dbReference type="SAM" id="SignalP"/>
    </source>
</evidence>
<feature type="signal peptide" evidence="9">
    <location>
        <begin position="1"/>
        <end position="19"/>
    </location>
</feature>
<evidence type="ECO:0000259" key="10">
    <source>
        <dbReference type="PROSITE" id="PS51007"/>
    </source>
</evidence>
<evidence type="ECO:0000313" key="11">
    <source>
        <dbReference type="EMBL" id="HEN15626.1"/>
    </source>
</evidence>
<dbReference type="SUPFAM" id="SSF52266">
    <property type="entry name" value="SGNH hydrolase"/>
    <property type="match status" value="1"/>
</dbReference>
<dbReference type="PROSITE" id="PS51007">
    <property type="entry name" value="CYTC"/>
    <property type="match status" value="1"/>
</dbReference>
<dbReference type="GO" id="GO:0005507">
    <property type="term" value="F:copper ion binding"/>
    <property type="evidence" value="ECO:0007669"/>
    <property type="project" value="InterPro"/>
</dbReference>
<protein>
    <submittedName>
        <fullName evidence="11">Dehydrogenase</fullName>
    </submittedName>
</protein>
<dbReference type="Pfam" id="PF00127">
    <property type="entry name" value="Copper-bind"/>
    <property type="match status" value="1"/>
</dbReference>
<dbReference type="Gene3D" id="1.25.10.10">
    <property type="entry name" value="Leucine-rich Repeat Variant"/>
    <property type="match status" value="1"/>
</dbReference>
<dbReference type="Gene3D" id="2.60.120.260">
    <property type="entry name" value="Galactose-binding domain-like"/>
    <property type="match status" value="1"/>
</dbReference>
<keyword evidence="9" id="KW-0732">Signal</keyword>
<keyword evidence="1 7" id="KW-0349">Heme</keyword>
<feature type="chain" id="PRO_5028078143" evidence="9">
    <location>
        <begin position="20"/>
        <end position="1692"/>
    </location>
</feature>
<dbReference type="InterPro" id="IPR013428">
    <property type="entry name" value="Membrane-bound_put_N"/>
</dbReference>
<dbReference type="GO" id="GO:0016788">
    <property type="term" value="F:hydrolase activity, acting on ester bonds"/>
    <property type="evidence" value="ECO:0007669"/>
    <property type="project" value="UniProtKB-ARBA"/>
</dbReference>
<dbReference type="Gene3D" id="3.40.50.1110">
    <property type="entry name" value="SGNH hydrolase"/>
    <property type="match status" value="1"/>
</dbReference>
<accession>A0A7C2JYE3</accession>
<dbReference type="Pfam" id="PF23500">
    <property type="entry name" value="DUF7133"/>
    <property type="match status" value="1"/>
</dbReference>
<dbReference type="InterPro" id="IPR011042">
    <property type="entry name" value="6-blade_b-propeller_TolB-like"/>
</dbReference>
<dbReference type="SUPFAM" id="SSF49785">
    <property type="entry name" value="Galactose-binding domain-like"/>
    <property type="match status" value="1"/>
</dbReference>
<keyword evidence="2 7" id="KW-0479">Metal-binding</keyword>
<feature type="region of interest" description="Disordered" evidence="8">
    <location>
        <begin position="1145"/>
        <end position="1184"/>
    </location>
</feature>
<dbReference type="CDD" id="cd01834">
    <property type="entry name" value="SGNH_hydrolase_like_2"/>
    <property type="match status" value="1"/>
</dbReference>
<dbReference type="SUPFAM" id="SSF46626">
    <property type="entry name" value="Cytochrome c"/>
    <property type="match status" value="1"/>
</dbReference>
<dbReference type="InterPro" id="IPR008979">
    <property type="entry name" value="Galactose-bd-like_sf"/>
</dbReference>
<dbReference type="GO" id="GO:0020037">
    <property type="term" value="F:heme binding"/>
    <property type="evidence" value="ECO:0007669"/>
    <property type="project" value="InterPro"/>
</dbReference>
<dbReference type="Pfam" id="PF13472">
    <property type="entry name" value="Lipase_GDSL_2"/>
    <property type="match status" value="1"/>
</dbReference>
<reference evidence="11" key="1">
    <citation type="journal article" date="2020" name="mSystems">
        <title>Genome- and Community-Level Interaction Insights into Carbon Utilization and Element Cycling Functions of Hydrothermarchaeota in Hydrothermal Sediment.</title>
        <authorList>
            <person name="Zhou Z."/>
            <person name="Liu Y."/>
            <person name="Xu W."/>
            <person name="Pan J."/>
            <person name="Luo Z.H."/>
            <person name="Li M."/>
        </authorList>
    </citation>
    <scope>NUCLEOTIDE SEQUENCE [LARGE SCALE GENOMIC DNA]</scope>
    <source>
        <strain evidence="11">SpSt-339</strain>
    </source>
</reference>
<comment type="caution">
    <text evidence="11">The sequence shown here is derived from an EMBL/GenBank/DDBJ whole genome shotgun (WGS) entry which is preliminary data.</text>
</comment>
<dbReference type="NCBIfam" id="TIGR02603">
    <property type="entry name" value="CxxCH_TIGR02603"/>
    <property type="match status" value="1"/>
</dbReference>
<dbReference type="InterPro" id="IPR009056">
    <property type="entry name" value="Cyt_c-like_dom"/>
</dbReference>
<dbReference type="InterPro" id="IPR011989">
    <property type="entry name" value="ARM-like"/>
</dbReference>
<dbReference type="SUPFAM" id="SSF49503">
    <property type="entry name" value="Cupredoxins"/>
    <property type="match status" value="1"/>
</dbReference>
<gene>
    <name evidence="11" type="ORF">ENQ76_09180</name>
</gene>
<proteinExistence type="predicted"/>
<dbReference type="InterPro" id="IPR006585">
    <property type="entry name" value="FTP1"/>
</dbReference>
<keyword evidence="5" id="KW-0186">Copper</keyword>
<organism evidence="11">
    <name type="scientific">Schlesneria paludicola</name>
    <dbReference type="NCBI Taxonomy" id="360056"/>
    <lineage>
        <taxon>Bacteria</taxon>
        <taxon>Pseudomonadati</taxon>
        <taxon>Planctomycetota</taxon>
        <taxon>Planctomycetia</taxon>
        <taxon>Planctomycetales</taxon>
        <taxon>Planctomycetaceae</taxon>
        <taxon>Schlesneria</taxon>
    </lineage>
</organism>
<dbReference type="SUPFAM" id="SSF63829">
    <property type="entry name" value="Calcium-dependent phosphotriesterase"/>
    <property type="match status" value="1"/>
</dbReference>
<evidence type="ECO:0000256" key="5">
    <source>
        <dbReference type="ARBA" id="ARBA00023008"/>
    </source>
</evidence>
<dbReference type="InterPro" id="IPR008972">
    <property type="entry name" value="Cupredoxin"/>
</dbReference>
<evidence type="ECO:0000256" key="7">
    <source>
        <dbReference type="PROSITE-ProRule" id="PRU00433"/>
    </source>
</evidence>
<dbReference type="Pfam" id="PF13646">
    <property type="entry name" value="HEAT_2"/>
    <property type="match status" value="1"/>
</dbReference>
<evidence type="ECO:0000256" key="3">
    <source>
        <dbReference type="ARBA" id="ARBA00022837"/>
    </source>
</evidence>
<dbReference type="EMBL" id="DSOK01000259">
    <property type="protein sequence ID" value="HEN15626.1"/>
    <property type="molecule type" value="Genomic_DNA"/>
</dbReference>
<evidence type="ECO:0000256" key="6">
    <source>
        <dbReference type="ARBA" id="ARBA00023157"/>
    </source>
</evidence>
<dbReference type="Gene3D" id="1.10.760.10">
    <property type="entry name" value="Cytochrome c-like domain"/>
    <property type="match status" value="1"/>
</dbReference>
<dbReference type="CDD" id="cd04233">
    <property type="entry name" value="Auracyanin"/>
    <property type="match status" value="1"/>
</dbReference>
<dbReference type="InterPro" id="IPR036514">
    <property type="entry name" value="SGNH_hydro_sf"/>
</dbReference>
<dbReference type="InterPro" id="IPR016024">
    <property type="entry name" value="ARM-type_fold"/>
</dbReference>
<dbReference type="InterPro" id="IPR036909">
    <property type="entry name" value="Cyt_c-like_dom_sf"/>
</dbReference>
<dbReference type="PANTHER" id="PTHR33546:SF1">
    <property type="entry name" value="LARGE, MULTIFUNCTIONAL SECRETED PROTEIN"/>
    <property type="match status" value="1"/>
</dbReference>
<dbReference type="InterPro" id="IPR055557">
    <property type="entry name" value="DUF7133"/>
</dbReference>
<evidence type="ECO:0000256" key="4">
    <source>
        <dbReference type="ARBA" id="ARBA00023004"/>
    </source>
</evidence>
<dbReference type="Gene3D" id="2.60.40.420">
    <property type="entry name" value="Cupredoxins - blue copper proteins"/>
    <property type="match status" value="1"/>
</dbReference>
<dbReference type="Pfam" id="PF22633">
    <property type="entry name" value="F5_F8_type_C_2"/>
    <property type="match status" value="1"/>
</dbReference>
<dbReference type="SUPFAM" id="SSF48371">
    <property type="entry name" value="ARM repeat"/>
    <property type="match status" value="1"/>
</dbReference>
<dbReference type="PANTHER" id="PTHR33546">
    <property type="entry name" value="LARGE, MULTIFUNCTIONAL SECRETED PROTEIN-RELATED"/>
    <property type="match status" value="1"/>
</dbReference>
<dbReference type="GO" id="GO:0009055">
    <property type="term" value="F:electron transfer activity"/>
    <property type="evidence" value="ECO:0007669"/>
    <property type="project" value="InterPro"/>
</dbReference>
<dbReference type="SMART" id="SM00607">
    <property type="entry name" value="FTP"/>
    <property type="match status" value="1"/>
</dbReference>
<sequence>MLRSLLAAVCLLSPSQLVAAEPLKLEPGDHICIVGNTLAERMQHFGWLETLITARFPEHDLVFRNLGYSGDEIDGWENPNHRMRSMDFGTFDQWLAGSAPVPQPTKLSSRDQGKVREDRFALTNTKADVIFALYGYNESFAGEAGLPKFQENVAKFIDHVRSQKYNGKSAPRLVLFSPIAHEYLDDPNLPGQEQIAAANARIKLYAEAMKQVATAKEVPFVDLFGPTANFGTTPPPANGMRPITINGIHLNARGDMWIAVDAMDQLFGGPRPAEQGDKWWEKLELLRRAINDKNFYWFNRYRITDGYSTYGDRAFLKFSEGPGGYGDGLSNYSVGQRELEVIDVLTANRDQHVWSVAKGKPTPVKDDNLPYFLEVISNKPGPLEGGKHEFLGGEEAIERMTVHQNMTVSLFASEVEFPELVNPVQMAFDTKGRLWVATWVTYPHWKPTTPMNDRLLILEDTNGDGKADVCKTFAGDLHNPTGFEFWNNGVLVAQGPDIVFLKDTNGDDKYDVRDRIVHGLDTADTHHTANSFVLDPGGAMYFQEGTFHHTQVESPWGPPRRVANGAVFRYEPRSQKFDVYVSFGFANPHGHVFDQWGQDIVVDGTGAVPYHGPLFSSHLDYPHKHGRPPTVYQQRTRPCPGIEILSSSHFPEEFRGNLLVGNVIGFQGILQYKLEDKDSSLGATEIEPIVYSSDPNFRPSDLEVGPDGAIYFTDWQNPIIGHMQHNLRDPSRDKTHGRVYKVTYNGRPLLKPEPVAGQPIPRLIELLKHPDDRLRYRTRIELSGRPTADVIAAAKSAWGNGQITEHFALELLWLHQSHNVVNRDLLERVLHSSDFHSRAGAVRVLAAWQDRVPNTLDLLRQAARDESGRVRLMAVWASSFIPKPETIEVVLIAAERPSDQYLDFLSKEVLRTLEPITKQALANGERIPFATEAGARYFLRNLSNEQLLKEARNRPVYLELLYRPGLLDEQRREAVEGLSKLDNKSQVAVVMDAIRWLDEKEANADVGVVFDLVRQLTGRSPEELASARSELEKLAQTAKQPVFRQIGFASLISVDDSVEPAWKLASADARSLQDFVSATPLISDPSVRAGLYQRIEALLHGLPEKLAASTGKGQAGRYVRVEIPGRATLTLAEVEVYSNGENVARRGRASQKNTAHGGDASRGIDGNTDGSYGGGGQTHTEELTGNPYWEVDLGGEVPIDRIVIYNRTDGDLGNRLSGFILKVLDNRRNEVVKLAGLPAPQPKAEYELAGGGPAAQVRRAAMAALPHIRGKEADTFRSLAKFVKDDADRLTAIRSLQRLPRSSWPADEAPALIEVLTASLRKTPVKQRTAPAALDTMEFADALASLLPADRAKAVRLELRELGVRVVRIGTVFEKMSYDKDAIAVRAGKPVEFLFENSDLMPHNLVITQPGALEEIGLLSEADAQKPEHAARQYVPQSNKILLASKLLQPRDVQQLSFTAPTKPGVYPIVCTYPGHWRRMYAALYVVDDLDAYDAGPEAYLAANKIEAVDALLKDRRPRTEWTLADLAEPVAAMKHGRDFGTGKAMFTVASCIGCHRLDGVGNQFGAELAKLDPKVLAPAELVKHILDPSLKIDDKFKTTIVTLDSGKTVTGLVVEETPDVLKIVENPLISAQPTTVKKSEIDERVQSQVSIMPKGLLDKLTREEILDLIAFVSARGDKSNKLFHKEGHHHH</sequence>
<evidence type="ECO:0000256" key="2">
    <source>
        <dbReference type="ARBA" id="ARBA00022723"/>
    </source>
</evidence>
<keyword evidence="4 7" id="KW-0408">Iron</keyword>
<feature type="domain" description="Cytochrome c" evidence="10">
    <location>
        <begin position="1538"/>
        <end position="1677"/>
    </location>
</feature>
<keyword evidence="6" id="KW-1015">Disulfide bond</keyword>